<feature type="compositionally biased region" description="Basic residues" evidence="1">
    <location>
        <begin position="179"/>
        <end position="189"/>
    </location>
</feature>
<accession>A0A178U8E2</accession>
<protein>
    <submittedName>
        <fullName evidence="2">Uncharacterized protein</fullName>
    </submittedName>
</protein>
<evidence type="ECO:0000256" key="1">
    <source>
        <dbReference type="SAM" id="MobiDB-lite"/>
    </source>
</evidence>
<evidence type="ECO:0000313" key="3">
    <source>
        <dbReference type="Proteomes" id="UP000078284"/>
    </source>
</evidence>
<reference evidence="3" key="1">
    <citation type="journal article" date="2016" name="Proc. Natl. Acad. Sci. U.S.A.">
        <title>Chromosome-level assembly of Arabidopsis thaliana Ler reveals the extent of translocation and inversion polymorphisms.</title>
        <authorList>
            <person name="Zapata L."/>
            <person name="Ding J."/>
            <person name="Willing E.M."/>
            <person name="Hartwig B."/>
            <person name="Bezdan D."/>
            <person name="Jiao W.B."/>
            <person name="Patel V."/>
            <person name="Velikkakam James G."/>
            <person name="Koornneef M."/>
            <person name="Ossowski S."/>
            <person name="Schneeberger K."/>
        </authorList>
    </citation>
    <scope>NUCLEOTIDE SEQUENCE [LARGE SCALE GENOMIC DNA]</scope>
    <source>
        <strain evidence="3">cv. Landsberg erecta</strain>
    </source>
</reference>
<organism evidence="2 3">
    <name type="scientific">Arabidopsis thaliana</name>
    <name type="common">Mouse-ear cress</name>
    <dbReference type="NCBI Taxonomy" id="3702"/>
    <lineage>
        <taxon>Eukaryota</taxon>
        <taxon>Viridiplantae</taxon>
        <taxon>Streptophyta</taxon>
        <taxon>Embryophyta</taxon>
        <taxon>Tracheophyta</taxon>
        <taxon>Spermatophyta</taxon>
        <taxon>Magnoliopsida</taxon>
        <taxon>eudicotyledons</taxon>
        <taxon>Gunneridae</taxon>
        <taxon>Pentapetalae</taxon>
        <taxon>rosids</taxon>
        <taxon>malvids</taxon>
        <taxon>Brassicales</taxon>
        <taxon>Brassicaceae</taxon>
        <taxon>Camelineae</taxon>
        <taxon>Arabidopsis</taxon>
    </lineage>
</organism>
<dbReference type="EMBL" id="LUHQ01000008">
    <property type="protein sequence ID" value="OAO89437.1"/>
    <property type="molecule type" value="Genomic_DNA"/>
</dbReference>
<name>A0A178U8E2_ARATH</name>
<evidence type="ECO:0000313" key="2">
    <source>
        <dbReference type="EMBL" id="OAO89437.1"/>
    </source>
</evidence>
<comment type="caution">
    <text evidence="2">The sequence shown here is derived from an EMBL/GenBank/DDBJ whole genome shotgun (WGS) entry which is preliminary data.</text>
</comment>
<gene>
    <name evidence="2" type="ORF">AXX17_ATUG00630</name>
</gene>
<dbReference type="AlphaFoldDB" id="A0A178U8E2"/>
<sequence length="542" mass="61234">MIVYPKRFRGSPRGGTLKAPEALLNSGRKITCRVPEVFSKLAQDDSLLRFPRLADSSDTNHRDDLPPIYKRRMVWTSSEGSEADAASSLNASEATPFVAREDATADLARELDLPEDSEPSLVRKLRIPAANEANASNWQDVTEPFYPEVKIEEHLFFGPDETENLVRAFEQTAFEKAERKKRKKNKKVVRPNPPGSSLSIEQSLSDLRARFGFGNVTLRVPSPNELADDPPEGFLTLHLIGILVRGYETESEVTLAHLQNYLEIRRVPKSEADIYYISPAKNRKIIEGFPSKADAYTDYFFFVALENAVLEDLVRKVLTKWGILGSLDIPCIAFQDLGTASSYTPGRTTLEIRYGPSQFVPSFPAFNSENPISFMKSVCTEKLFGAPDLLHEIFAVERLSYNDEPFHSDNFVCEPRLNLFVHRSDRVRQGASEYYQGCSREIDSGVGSVLSFRLELRIPFRRLRRGVVRCDHRTPSSSSDHEPFLASSRFFNPSRIVLLAASAWPFPWGYRGVDLLSRIPHLSQKPWKRVDINCKPLSVTIS</sequence>
<proteinExistence type="predicted"/>
<feature type="region of interest" description="Disordered" evidence="1">
    <location>
        <begin position="177"/>
        <end position="200"/>
    </location>
</feature>
<dbReference type="Proteomes" id="UP000078284">
    <property type="component" value="Unassembled WGS sequence"/>
</dbReference>